<sequence>MYSPKTTEERALDKAVNLKLDCVVLVVCATNFFVQGIDKSNIGNAATTATFESDAHLGPNDISDSVSLLAITFVTLQPVSTALARRFGPKYWIPFLMVCWGAISMAHAGIHNRATLIALRLLLGAFEAGFVPSCFYYLSTIYPHYMVGFRLGLFVGMFSIAGAFSGAIAYAIFHIKSNLKDWQLLFLIEGGVTIIMAVVSLAVLPERLSSAWFLNEKERVHAVYRMHVDNPNVDARGNFVADKLEVSKENILDAVKDWRKLLVVVCNICSVLPASVFAVFLPLIVEGMGYEGQQANLMSVPPFVVGAFGVYLFTYLSDRHRERSLIIVLSMLLSTLGFIVLVATPSNPSASENKLRYAFLHFCLAGAGASGSLVAAWLIDNTPDRAVRSVVIGINGWSNLAGVISGQLFRKQYAPGYRMPLGVTLAIVIVGMLGFVGVRMQFVKENGRRKREMATWDDERLDRELEDVGKRGDQKITFRYRY</sequence>
<feature type="transmembrane region" description="Helical" evidence="6">
    <location>
        <begin position="390"/>
        <end position="409"/>
    </location>
</feature>
<protein>
    <submittedName>
        <fullName evidence="8">MFS general substrate transporter</fullName>
    </submittedName>
</protein>
<feature type="transmembrane region" description="Helical" evidence="6">
    <location>
        <begin position="91"/>
        <end position="110"/>
    </location>
</feature>
<comment type="subcellular location">
    <subcellularLocation>
        <location evidence="1">Membrane</location>
        <topology evidence="1">Multi-pass membrane protein</topology>
    </subcellularLocation>
</comment>
<keyword evidence="4 6" id="KW-1133">Transmembrane helix</keyword>
<feature type="transmembrane region" description="Helical" evidence="6">
    <location>
        <begin position="261"/>
        <end position="285"/>
    </location>
</feature>
<feature type="transmembrane region" description="Helical" evidence="6">
    <location>
        <begin position="357"/>
        <end position="378"/>
    </location>
</feature>
<evidence type="ECO:0000256" key="1">
    <source>
        <dbReference type="ARBA" id="ARBA00004141"/>
    </source>
</evidence>
<dbReference type="Pfam" id="PF07690">
    <property type="entry name" value="MFS_1"/>
    <property type="match status" value="1"/>
</dbReference>
<dbReference type="InterPro" id="IPR036259">
    <property type="entry name" value="MFS_trans_sf"/>
</dbReference>
<dbReference type="InterPro" id="IPR011701">
    <property type="entry name" value="MFS"/>
</dbReference>
<evidence type="ECO:0000256" key="3">
    <source>
        <dbReference type="ARBA" id="ARBA00022692"/>
    </source>
</evidence>
<feature type="domain" description="Major facilitator superfamily (MFS) profile" evidence="7">
    <location>
        <begin position="24"/>
        <end position="449"/>
    </location>
</feature>
<organism evidence="8 9">
    <name type="scientific">Aulographum hederae CBS 113979</name>
    <dbReference type="NCBI Taxonomy" id="1176131"/>
    <lineage>
        <taxon>Eukaryota</taxon>
        <taxon>Fungi</taxon>
        <taxon>Dikarya</taxon>
        <taxon>Ascomycota</taxon>
        <taxon>Pezizomycotina</taxon>
        <taxon>Dothideomycetes</taxon>
        <taxon>Pleosporomycetidae</taxon>
        <taxon>Aulographales</taxon>
        <taxon>Aulographaceae</taxon>
    </lineage>
</organism>
<evidence type="ECO:0000259" key="7">
    <source>
        <dbReference type="PROSITE" id="PS50850"/>
    </source>
</evidence>
<dbReference type="GO" id="GO:0016020">
    <property type="term" value="C:membrane"/>
    <property type="evidence" value="ECO:0007669"/>
    <property type="project" value="UniProtKB-SubCell"/>
</dbReference>
<accession>A0A6G1GZP3</accession>
<dbReference type="Proteomes" id="UP000800041">
    <property type="component" value="Unassembled WGS sequence"/>
</dbReference>
<dbReference type="AlphaFoldDB" id="A0A6G1GZP3"/>
<dbReference type="SUPFAM" id="SSF103473">
    <property type="entry name" value="MFS general substrate transporter"/>
    <property type="match status" value="1"/>
</dbReference>
<dbReference type="PANTHER" id="PTHR43791">
    <property type="entry name" value="PERMEASE-RELATED"/>
    <property type="match status" value="1"/>
</dbReference>
<feature type="transmembrane region" description="Helical" evidence="6">
    <location>
        <begin position="116"/>
        <end position="139"/>
    </location>
</feature>
<name>A0A6G1GZP3_9PEZI</name>
<gene>
    <name evidence="8" type="ORF">K402DRAFT_332908</name>
</gene>
<feature type="transmembrane region" description="Helical" evidence="6">
    <location>
        <begin position="151"/>
        <end position="172"/>
    </location>
</feature>
<evidence type="ECO:0000313" key="8">
    <source>
        <dbReference type="EMBL" id="KAF1986240.1"/>
    </source>
</evidence>
<evidence type="ECO:0000256" key="2">
    <source>
        <dbReference type="ARBA" id="ARBA00022448"/>
    </source>
</evidence>
<dbReference type="OrthoDB" id="2985014at2759"/>
<keyword evidence="3 6" id="KW-0812">Transmembrane</keyword>
<dbReference type="Gene3D" id="1.20.1250.20">
    <property type="entry name" value="MFS general substrate transporter like domains"/>
    <property type="match status" value="2"/>
</dbReference>
<keyword evidence="9" id="KW-1185">Reference proteome</keyword>
<dbReference type="PANTHER" id="PTHR43791:SF21">
    <property type="entry name" value="MAJOR FACILITATOR SUPERFAMILY (MFS) PROFILE DOMAIN-CONTAINING PROTEIN"/>
    <property type="match status" value="1"/>
</dbReference>
<dbReference type="GO" id="GO:0022857">
    <property type="term" value="F:transmembrane transporter activity"/>
    <property type="evidence" value="ECO:0007669"/>
    <property type="project" value="InterPro"/>
</dbReference>
<dbReference type="EMBL" id="ML977158">
    <property type="protein sequence ID" value="KAF1986240.1"/>
    <property type="molecule type" value="Genomic_DNA"/>
</dbReference>
<proteinExistence type="predicted"/>
<keyword evidence="2" id="KW-0813">Transport</keyword>
<feature type="transmembrane region" description="Helical" evidence="6">
    <location>
        <begin position="325"/>
        <end position="345"/>
    </location>
</feature>
<reference evidence="8" key="1">
    <citation type="journal article" date="2020" name="Stud. Mycol.">
        <title>101 Dothideomycetes genomes: a test case for predicting lifestyles and emergence of pathogens.</title>
        <authorList>
            <person name="Haridas S."/>
            <person name="Albert R."/>
            <person name="Binder M."/>
            <person name="Bloem J."/>
            <person name="Labutti K."/>
            <person name="Salamov A."/>
            <person name="Andreopoulos B."/>
            <person name="Baker S."/>
            <person name="Barry K."/>
            <person name="Bills G."/>
            <person name="Bluhm B."/>
            <person name="Cannon C."/>
            <person name="Castanera R."/>
            <person name="Culley D."/>
            <person name="Daum C."/>
            <person name="Ezra D."/>
            <person name="Gonzalez J."/>
            <person name="Henrissat B."/>
            <person name="Kuo A."/>
            <person name="Liang C."/>
            <person name="Lipzen A."/>
            <person name="Lutzoni F."/>
            <person name="Magnuson J."/>
            <person name="Mondo S."/>
            <person name="Nolan M."/>
            <person name="Ohm R."/>
            <person name="Pangilinan J."/>
            <person name="Park H.-J."/>
            <person name="Ramirez L."/>
            <person name="Alfaro M."/>
            <person name="Sun H."/>
            <person name="Tritt A."/>
            <person name="Yoshinaga Y."/>
            <person name="Zwiers L.-H."/>
            <person name="Turgeon B."/>
            <person name="Goodwin S."/>
            <person name="Spatafora J."/>
            <person name="Crous P."/>
            <person name="Grigoriev I."/>
        </authorList>
    </citation>
    <scope>NUCLEOTIDE SEQUENCE</scope>
    <source>
        <strain evidence="8">CBS 113979</strain>
    </source>
</reference>
<feature type="transmembrane region" description="Helical" evidence="6">
    <location>
        <begin position="421"/>
        <end position="442"/>
    </location>
</feature>
<evidence type="ECO:0000313" key="9">
    <source>
        <dbReference type="Proteomes" id="UP000800041"/>
    </source>
</evidence>
<evidence type="ECO:0000256" key="4">
    <source>
        <dbReference type="ARBA" id="ARBA00022989"/>
    </source>
</evidence>
<evidence type="ECO:0000256" key="6">
    <source>
        <dbReference type="SAM" id="Phobius"/>
    </source>
</evidence>
<feature type="transmembrane region" description="Helical" evidence="6">
    <location>
        <begin position="184"/>
        <end position="204"/>
    </location>
</feature>
<dbReference type="InterPro" id="IPR020846">
    <property type="entry name" value="MFS_dom"/>
</dbReference>
<dbReference type="PROSITE" id="PS50850">
    <property type="entry name" value="MFS"/>
    <property type="match status" value="1"/>
</dbReference>
<keyword evidence="5 6" id="KW-0472">Membrane</keyword>
<evidence type="ECO:0000256" key="5">
    <source>
        <dbReference type="ARBA" id="ARBA00023136"/>
    </source>
</evidence>
<feature type="transmembrane region" description="Helical" evidence="6">
    <location>
        <begin position="297"/>
        <end position="316"/>
    </location>
</feature>
<dbReference type="FunFam" id="1.20.1250.20:FF:000013">
    <property type="entry name" value="MFS general substrate transporter"/>
    <property type="match status" value="1"/>
</dbReference>